<keyword evidence="1" id="KW-0732">Signal</keyword>
<dbReference type="AlphaFoldDB" id="A0A7V1LPL1"/>
<dbReference type="InterPro" id="IPR024370">
    <property type="entry name" value="PBP_domain"/>
</dbReference>
<evidence type="ECO:0000256" key="1">
    <source>
        <dbReference type="ARBA" id="ARBA00022729"/>
    </source>
</evidence>
<organism evidence="3">
    <name type="scientific">Caldithrix abyssi</name>
    <dbReference type="NCBI Taxonomy" id="187145"/>
    <lineage>
        <taxon>Bacteria</taxon>
        <taxon>Pseudomonadati</taxon>
        <taxon>Calditrichota</taxon>
        <taxon>Calditrichia</taxon>
        <taxon>Calditrichales</taxon>
        <taxon>Calditrichaceae</taxon>
        <taxon>Caldithrix</taxon>
    </lineage>
</organism>
<feature type="non-terminal residue" evidence="3">
    <location>
        <position position="212"/>
    </location>
</feature>
<feature type="domain" description="PBP" evidence="2">
    <location>
        <begin position="43"/>
        <end position="190"/>
    </location>
</feature>
<dbReference type="Proteomes" id="UP000886005">
    <property type="component" value="Unassembled WGS sequence"/>
</dbReference>
<sequence length="212" mass="23265">MECRSPLFEPSSANPGGETLMGKRYLFILALWGMLAVSCGPPPAENTPIIRLKGSDTMVQLARMWAQAYMIRTPRVSVYVEGGGSSTGIKALLEGTTDIAMTSRLIIPGEASKLARKFKSLGISYLVAKDAISFYVHPANPVKNFSLDQIRDIFNGRIDNWAALGGDSAKITVVLRPPTSGTYWYLKNHILKPYDYGGDVIFLPTTQEVVNY</sequence>
<reference evidence="3" key="1">
    <citation type="journal article" date="2020" name="mSystems">
        <title>Genome- and Community-Level Interaction Insights into Carbon Utilization and Element Cycling Functions of Hydrothermarchaeota in Hydrothermal Sediment.</title>
        <authorList>
            <person name="Zhou Z."/>
            <person name="Liu Y."/>
            <person name="Xu W."/>
            <person name="Pan J."/>
            <person name="Luo Z.H."/>
            <person name="Li M."/>
        </authorList>
    </citation>
    <scope>NUCLEOTIDE SEQUENCE [LARGE SCALE GENOMIC DNA]</scope>
    <source>
        <strain evidence="3">HyVt-456</strain>
    </source>
</reference>
<evidence type="ECO:0000313" key="3">
    <source>
        <dbReference type="EMBL" id="HED11725.1"/>
    </source>
</evidence>
<dbReference type="EMBL" id="DRLD01000383">
    <property type="protein sequence ID" value="HED11725.1"/>
    <property type="molecule type" value="Genomic_DNA"/>
</dbReference>
<dbReference type="PANTHER" id="PTHR30570:SF1">
    <property type="entry name" value="PHOSPHATE-BINDING PROTEIN PSTS"/>
    <property type="match status" value="1"/>
</dbReference>
<gene>
    <name evidence="3" type="ORF">ENJ10_13615</name>
</gene>
<protein>
    <recommendedName>
        <fullName evidence="2">PBP domain-containing protein</fullName>
    </recommendedName>
</protein>
<dbReference type="InterPro" id="IPR050811">
    <property type="entry name" value="Phosphate_ABC_transporter"/>
</dbReference>
<dbReference type="PANTHER" id="PTHR30570">
    <property type="entry name" value="PERIPLASMIC PHOSPHATE BINDING COMPONENT OF PHOSPHATE ABC TRANSPORTER"/>
    <property type="match status" value="1"/>
</dbReference>
<comment type="caution">
    <text evidence="3">The sequence shown here is derived from an EMBL/GenBank/DDBJ whole genome shotgun (WGS) entry which is preliminary data.</text>
</comment>
<dbReference type="Pfam" id="PF12849">
    <property type="entry name" value="PBP_like_2"/>
    <property type="match status" value="1"/>
</dbReference>
<accession>A0A7V1LPL1</accession>
<proteinExistence type="predicted"/>
<dbReference type="Gene3D" id="3.40.190.10">
    <property type="entry name" value="Periplasmic binding protein-like II"/>
    <property type="match status" value="2"/>
</dbReference>
<name>A0A7V1LPL1_CALAY</name>
<evidence type="ECO:0000259" key="2">
    <source>
        <dbReference type="Pfam" id="PF12849"/>
    </source>
</evidence>
<dbReference type="SUPFAM" id="SSF53850">
    <property type="entry name" value="Periplasmic binding protein-like II"/>
    <property type="match status" value="1"/>
</dbReference>